<evidence type="ECO:0000313" key="4">
    <source>
        <dbReference type="EMBL" id="GEM18555.1"/>
    </source>
</evidence>
<organism evidence="4 5">
    <name type="scientific">Gluconobacter oxydans NBRC 3293</name>
    <dbReference type="NCBI Taxonomy" id="1315969"/>
    <lineage>
        <taxon>Bacteria</taxon>
        <taxon>Pseudomonadati</taxon>
        <taxon>Pseudomonadota</taxon>
        <taxon>Alphaproteobacteria</taxon>
        <taxon>Acetobacterales</taxon>
        <taxon>Acetobacteraceae</taxon>
        <taxon>Gluconobacter</taxon>
    </lineage>
</organism>
<dbReference type="AlphaFoldDB" id="A0A829WTL3"/>
<proteinExistence type="predicted"/>
<keyword evidence="2" id="KW-1133">Transmembrane helix</keyword>
<dbReference type="EMBL" id="BARJ01000014">
    <property type="protein sequence ID" value="GEM18503.1"/>
    <property type="molecule type" value="Genomic_DNA"/>
</dbReference>
<feature type="compositionally biased region" description="Low complexity" evidence="1">
    <location>
        <begin position="103"/>
        <end position="120"/>
    </location>
</feature>
<protein>
    <recommendedName>
        <fullName evidence="6">Transmembrane protein</fullName>
    </recommendedName>
</protein>
<evidence type="ECO:0000313" key="5">
    <source>
        <dbReference type="Proteomes" id="UP000484858"/>
    </source>
</evidence>
<evidence type="ECO:0000256" key="1">
    <source>
        <dbReference type="SAM" id="MobiDB-lite"/>
    </source>
</evidence>
<sequence length="149" mass="15413">MEDSFMTRIILQHGQNAPLTLDIEEGSTAPIHLHFSQALPVAAPQAEIAPVGPQTAPASRIRRFLPVAATAAVCAGLLFTFGGLRASAPAMPESAPLPPLPSSGPLETQPQAQAPTAPQQILKALHQPAHVEMPPSAPAQAGSPFGLEN</sequence>
<keyword evidence="2" id="KW-0472">Membrane</keyword>
<gene>
    <name evidence="3" type="ORF">NBRC3293_3000</name>
    <name evidence="4" type="ORF">NBRC3293_3052</name>
</gene>
<accession>A0A829WTL3</accession>
<evidence type="ECO:0000313" key="3">
    <source>
        <dbReference type="EMBL" id="GEM18503.1"/>
    </source>
</evidence>
<evidence type="ECO:0000256" key="2">
    <source>
        <dbReference type="SAM" id="Phobius"/>
    </source>
</evidence>
<name>A0A829WTL3_GLUOY</name>
<feature type="region of interest" description="Disordered" evidence="1">
    <location>
        <begin position="90"/>
        <end position="149"/>
    </location>
</feature>
<comment type="caution">
    <text evidence="4">The sequence shown here is derived from an EMBL/GenBank/DDBJ whole genome shotgun (WGS) entry which is preliminary data.</text>
</comment>
<keyword evidence="2" id="KW-0812">Transmembrane</keyword>
<evidence type="ECO:0008006" key="6">
    <source>
        <dbReference type="Google" id="ProtNLM"/>
    </source>
</evidence>
<dbReference type="EMBL" id="BARJ01000021">
    <property type="protein sequence ID" value="GEM18555.1"/>
    <property type="molecule type" value="Genomic_DNA"/>
</dbReference>
<dbReference type="Proteomes" id="UP000484858">
    <property type="component" value="Unassembled WGS sequence"/>
</dbReference>
<feature type="transmembrane region" description="Helical" evidence="2">
    <location>
        <begin position="64"/>
        <end position="84"/>
    </location>
</feature>
<reference evidence="4 5" key="1">
    <citation type="submission" date="2013-04" db="EMBL/GenBank/DDBJ databases">
        <title>Gluconobacter oxydans NBRC 3293 whole genome sequence.</title>
        <authorList>
            <person name="Matsutani M."/>
            <person name="Yakushi T."/>
            <person name="Matsushita K."/>
        </authorList>
    </citation>
    <scope>NUCLEOTIDE SEQUENCE [LARGE SCALE GENOMIC DNA]</scope>
    <source>
        <strain evidence="4 5">NBRC 3293</strain>
    </source>
</reference>